<proteinExistence type="predicted"/>
<sequence length="31" mass="3890">MMSNNYLKCHKYQVDITYIDIYFSSMFYKNK</sequence>
<evidence type="ECO:0000313" key="1">
    <source>
        <dbReference type="EMBL" id="STY71131.1"/>
    </source>
</evidence>
<protein>
    <submittedName>
        <fullName evidence="1">Uncharacterized protein</fullName>
    </submittedName>
</protein>
<dbReference type="Proteomes" id="UP000255234">
    <property type="component" value="Unassembled WGS sequence"/>
</dbReference>
<accession>A0A378NS17</accession>
<evidence type="ECO:0000313" key="2">
    <source>
        <dbReference type="Proteomes" id="UP000255234"/>
    </source>
</evidence>
<dbReference type="AlphaFoldDB" id="A0A378NS17"/>
<gene>
    <name evidence="1" type="ORF">NCTC10571_01283</name>
</gene>
<dbReference type="EMBL" id="UGPP01000001">
    <property type="protein sequence ID" value="STY71131.1"/>
    <property type="molecule type" value="Genomic_DNA"/>
</dbReference>
<name>A0A378NS17_9FIRM</name>
<organism evidence="1 2">
    <name type="scientific">Megamonas hypermegale</name>
    <dbReference type="NCBI Taxonomy" id="158847"/>
    <lineage>
        <taxon>Bacteria</taxon>
        <taxon>Bacillati</taxon>
        <taxon>Bacillota</taxon>
        <taxon>Negativicutes</taxon>
        <taxon>Selenomonadales</taxon>
        <taxon>Selenomonadaceae</taxon>
        <taxon>Megamonas</taxon>
    </lineage>
</organism>
<reference evidence="1 2" key="1">
    <citation type="submission" date="2018-06" db="EMBL/GenBank/DDBJ databases">
        <authorList>
            <consortium name="Pathogen Informatics"/>
            <person name="Doyle S."/>
        </authorList>
    </citation>
    <scope>NUCLEOTIDE SEQUENCE [LARGE SCALE GENOMIC DNA]</scope>
    <source>
        <strain evidence="1 2">NCTC10571</strain>
    </source>
</reference>